<dbReference type="EMBL" id="JQCL01000103">
    <property type="protein sequence ID" value="KRO07438.1"/>
    <property type="molecule type" value="Genomic_DNA"/>
</dbReference>
<dbReference type="STRING" id="942150.IV64_GL001358"/>
<evidence type="ECO:0000313" key="1">
    <source>
        <dbReference type="EMBL" id="KRO07438.1"/>
    </source>
</evidence>
<keyword evidence="2" id="KW-1185">Reference proteome</keyword>
<name>A0A0R2LZV3_9LACO</name>
<dbReference type="Pfam" id="PF05164">
    <property type="entry name" value="ZapA"/>
    <property type="match status" value="1"/>
</dbReference>
<dbReference type="Gene3D" id="6.10.250.790">
    <property type="match status" value="1"/>
</dbReference>
<protein>
    <recommendedName>
        <fullName evidence="3">Stimulator of FtsZ polymerization and component of cell-division Z-ring</fullName>
    </recommendedName>
</protein>
<dbReference type="InterPro" id="IPR007838">
    <property type="entry name" value="Cell_div_ZapA-like"/>
</dbReference>
<comment type="caution">
    <text evidence="1">The sequence shown here is derived from an EMBL/GenBank/DDBJ whole genome shotgun (WGS) entry which is preliminary data.</text>
</comment>
<dbReference type="AlphaFoldDB" id="A0A0R2LZV3"/>
<dbReference type="Proteomes" id="UP000051783">
    <property type="component" value="Unassembled WGS sequence"/>
</dbReference>
<proteinExistence type="predicted"/>
<dbReference type="InterPro" id="IPR053712">
    <property type="entry name" value="Bac_CellDiv_Activator"/>
</dbReference>
<reference evidence="1 2" key="1">
    <citation type="journal article" date="2015" name="Genome Announc.">
        <title>Expanding the biotechnology potential of lactobacilli through comparative genomics of 213 strains and associated genera.</title>
        <authorList>
            <person name="Sun Z."/>
            <person name="Harris H.M."/>
            <person name="McCann A."/>
            <person name="Guo C."/>
            <person name="Argimon S."/>
            <person name="Zhang W."/>
            <person name="Yang X."/>
            <person name="Jeffery I.B."/>
            <person name="Cooney J.C."/>
            <person name="Kagawa T.F."/>
            <person name="Liu W."/>
            <person name="Song Y."/>
            <person name="Salvetti E."/>
            <person name="Wrobel A."/>
            <person name="Rasinkangas P."/>
            <person name="Parkhill J."/>
            <person name="Rea M.C."/>
            <person name="O'Sullivan O."/>
            <person name="Ritari J."/>
            <person name="Douillard F.P."/>
            <person name="Paul Ross R."/>
            <person name="Yang R."/>
            <person name="Briner A.E."/>
            <person name="Felis G.E."/>
            <person name="de Vos W.M."/>
            <person name="Barrangou R."/>
            <person name="Klaenhammer T.R."/>
            <person name="Caufield P.W."/>
            <person name="Cui Y."/>
            <person name="Zhang H."/>
            <person name="O'Toole P.W."/>
        </authorList>
    </citation>
    <scope>NUCLEOTIDE SEQUENCE [LARGE SCALE GENOMIC DNA]</scope>
    <source>
        <strain evidence="1 2">LMG 26013</strain>
    </source>
</reference>
<gene>
    <name evidence="1" type="ORF">IV64_GL001358</name>
</gene>
<dbReference type="InterPro" id="IPR036192">
    <property type="entry name" value="Cell_div_ZapA-like_sf"/>
</dbReference>
<dbReference type="PATRIC" id="fig|942150.3.peg.1401"/>
<dbReference type="SUPFAM" id="SSF102829">
    <property type="entry name" value="Cell division protein ZapA-like"/>
    <property type="match status" value="1"/>
</dbReference>
<sequence>MLLERKRMLMTANKRRFKAEIDGHAYTIIGTASDRHMQTVTRMMNEQIEQLKKLAPDLSDQEVATLLAFNAISDQVDKQAELLKMQTDDANN</sequence>
<evidence type="ECO:0000313" key="2">
    <source>
        <dbReference type="Proteomes" id="UP000051783"/>
    </source>
</evidence>
<evidence type="ECO:0008006" key="3">
    <source>
        <dbReference type="Google" id="ProtNLM"/>
    </source>
</evidence>
<accession>A0A0R2LZV3</accession>
<organism evidence="1 2">
    <name type="scientific">Lactiplantibacillus xiangfangensis</name>
    <dbReference type="NCBI Taxonomy" id="942150"/>
    <lineage>
        <taxon>Bacteria</taxon>
        <taxon>Bacillati</taxon>
        <taxon>Bacillota</taxon>
        <taxon>Bacilli</taxon>
        <taxon>Lactobacillales</taxon>
        <taxon>Lactobacillaceae</taxon>
        <taxon>Lactiplantibacillus</taxon>
    </lineage>
</organism>